<dbReference type="GO" id="GO:0005783">
    <property type="term" value="C:endoplasmic reticulum"/>
    <property type="evidence" value="ECO:0007669"/>
    <property type="project" value="GOC"/>
</dbReference>
<evidence type="ECO:0000256" key="3">
    <source>
        <dbReference type="ARBA" id="ARBA00022692"/>
    </source>
</evidence>
<proteinExistence type="inferred from homology"/>
<evidence type="ECO:0000256" key="7">
    <source>
        <dbReference type="SAM" id="Phobius"/>
    </source>
</evidence>
<dbReference type="AlphaFoldDB" id="A0AAX4JDI5"/>
<dbReference type="InterPro" id="IPR004932">
    <property type="entry name" value="Rer1"/>
</dbReference>
<dbReference type="GeneID" id="90541856"/>
<name>A0AAX4JDI5_9MICR</name>
<evidence type="ECO:0000256" key="1">
    <source>
        <dbReference type="ARBA" id="ARBA00004141"/>
    </source>
</evidence>
<comment type="similarity">
    <text evidence="2 6">Belongs to the RER1 family.</text>
</comment>
<dbReference type="RefSeq" id="XP_065330176.1">
    <property type="nucleotide sequence ID" value="XM_065474104.1"/>
</dbReference>
<dbReference type="Proteomes" id="UP001334084">
    <property type="component" value="Chromosome 7"/>
</dbReference>
<keyword evidence="5 6" id="KW-0472">Membrane</keyword>
<protein>
    <recommendedName>
        <fullName evidence="6">Protein RER1</fullName>
    </recommendedName>
</protein>
<keyword evidence="4 7" id="KW-1133">Transmembrane helix</keyword>
<accession>A0AAX4JDI5</accession>
<sequence length="169" mass="19874">MDLTVLTQIYLDQLAPLPSIRWGITGLLLLIYLLRIYFKESFYLLTYVLGIYLIHGTILFLTPKGENIADPFENYDQDEGDTFESELIDNQFKPITRNLPEFDYWLFSTKVVTFALFASCFSIFDIPVYTPILAIYFCMMLVFTINSLYQHTKRYNYNPFNISKGLYKD</sequence>
<dbReference type="Pfam" id="PF03248">
    <property type="entry name" value="Rer1"/>
    <property type="match status" value="1"/>
</dbReference>
<gene>
    <name evidence="8" type="ORF">VNE69_07100</name>
</gene>
<dbReference type="GO" id="GO:0006621">
    <property type="term" value="P:protein retention in ER lumen"/>
    <property type="evidence" value="ECO:0007669"/>
    <property type="project" value="TreeGrafter"/>
</dbReference>
<reference evidence="8" key="1">
    <citation type="journal article" date="2024" name="BMC Genomics">
        <title>Functional annotation of a divergent genome using sequence and structure-based similarity.</title>
        <authorList>
            <person name="Svedberg D."/>
            <person name="Winiger R.R."/>
            <person name="Berg A."/>
            <person name="Sharma H."/>
            <person name="Tellgren-Roth C."/>
            <person name="Debrunner-Vossbrinck B.A."/>
            <person name="Vossbrinck C.R."/>
            <person name="Barandun J."/>
        </authorList>
    </citation>
    <scope>NUCLEOTIDE SEQUENCE</scope>
    <source>
        <strain evidence="8">Illinois isolate</strain>
    </source>
</reference>
<dbReference type="KEGG" id="vnx:VNE69_07100"/>
<feature type="transmembrane region" description="Helical" evidence="7">
    <location>
        <begin position="131"/>
        <end position="149"/>
    </location>
</feature>
<feature type="transmembrane region" description="Helical" evidence="7">
    <location>
        <begin position="44"/>
        <end position="62"/>
    </location>
</feature>
<evidence type="ECO:0000256" key="6">
    <source>
        <dbReference type="PIRNR" id="PIRNR016013"/>
    </source>
</evidence>
<dbReference type="PANTHER" id="PTHR10743">
    <property type="entry name" value="PROTEIN RER1"/>
    <property type="match status" value="1"/>
</dbReference>
<dbReference type="PANTHER" id="PTHR10743:SF0">
    <property type="entry name" value="PROTEIN RER1"/>
    <property type="match status" value="1"/>
</dbReference>
<evidence type="ECO:0000256" key="4">
    <source>
        <dbReference type="ARBA" id="ARBA00022989"/>
    </source>
</evidence>
<evidence type="ECO:0000313" key="8">
    <source>
        <dbReference type="EMBL" id="WUR04031.1"/>
    </source>
</evidence>
<evidence type="ECO:0000313" key="9">
    <source>
        <dbReference type="Proteomes" id="UP001334084"/>
    </source>
</evidence>
<comment type="subcellular location">
    <subcellularLocation>
        <location evidence="1">Membrane</location>
        <topology evidence="1">Multi-pass membrane protein</topology>
    </subcellularLocation>
</comment>
<dbReference type="PIRSF" id="PIRSF016013">
    <property type="entry name" value="AtER_Rer1p"/>
    <property type="match status" value="1"/>
</dbReference>
<keyword evidence="3 7" id="KW-0812">Transmembrane</keyword>
<evidence type="ECO:0000256" key="5">
    <source>
        <dbReference type="ARBA" id="ARBA00023136"/>
    </source>
</evidence>
<dbReference type="GO" id="GO:0006890">
    <property type="term" value="P:retrograde vesicle-mediated transport, Golgi to endoplasmic reticulum"/>
    <property type="evidence" value="ECO:0007669"/>
    <property type="project" value="TreeGrafter"/>
</dbReference>
<comment type="function">
    <text evidence="6">Involved in the retrieval of endoplasmic reticulum membrane proteins from the early Golgi compartment.</text>
</comment>
<keyword evidence="9" id="KW-1185">Reference proteome</keyword>
<dbReference type="EMBL" id="CP142732">
    <property type="protein sequence ID" value="WUR04031.1"/>
    <property type="molecule type" value="Genomic_DNA"/>
</dbReference>
<evidence type="ECO:0000256" key="2">
    <source>
        <dbReference type="ARBA" id="ARBA00006070"/>
    </source>
</evidence>
<feature type="transmembrane region" description="Helical" evidence="7">
    <location>
        <begin position="20"/>
        <end position="37"/>
    </location>
</feature>
<dbReference type="GO" id="GO:0000139">
    <property type="term" value="C:Golgi membrane"/>
    <property type="evidence" value="ECO:0007669"/>
    <property type="project" value="TreeGrafter"/>
</dbReference>
<organism evidence="8 9">
    <name type="scientific">Vairimorpha necatrix</name>
    <dbReference type="NCBI Taxonomy" id="6039"/>
    <lineage>
        <taxon>Eukaryota</taxon>
        <taxon>Fungi</taxon>
        <taxon>Fungi incertae sedis</taxon>
        <taxon>Microsporidia</taxon>
        <taxon>Nosematidae</taxon>
        <taxon>Vairimorpha</taxon>
    </lineage>
</organism>